<reference evidence="2" key="1">
    <citation type="journal article" date="2019" name="Int. J. Syst. Evol. Microbiol.">
        <title>The Global Catalogue of Microorganisms (GCM) 10K type strain sequencing project: providing services to taxonomists for standard genome sequencing and annotation.</title>
        <authorList>
            <consortium name="The Broad Institute Genomics Platform"/>
            <consortium name="The Broad Institute Genome Sequencing Center for Infectious Disease"/>
            <person name="Wu L."/>
            <person name="Ma J."/>
        </authorList>
    </citation>
    <scope>NUCLEOTIDE SEQUENCE [LARGE SCALE GENOMIC DNA]</scope>
    <source>
        <strain evidence="2">JCM 18298</strain>
    </source>
</reference>
<comment type="caution">
    <text evidence="1">The sequence shown here is derived from an EMBL/GenBank/DDBJ whole genome shotgun (WGS) entry which is preliminary data.</text>
</comment>
<dbReference type="RefSeq" id="WP_345496567.1">
    <property type="nucleotide sequence ID" value="NZ_BAABJM010000002.1"/>
</dbReference>
<proteinExistence type="predicted"/>
<accession>A0ABP9KCB5</accession>
<evidence type="ECO:0000313" key="2">
    <source>
        <dbReference type="Proteomes" id="UP001500603"/>
    </source>
</evidence>
<dbReference type="EMBL" id="BAABJM010000002">
    <property type="protein sequence ID" value="GAA5054417.1"/>
    <property type="molecule type" value="Genomic_DNA"/>
</dbReference>
<dbReference type="InterPro" id="IPR019239">
    <property type="entry name" value="VapB_antitoxin"/>
</dbReference>
<sequence length="71" mass="7609">MIDLDDDLLSKAAQELGTATKKDTVHAALRVALRQSAARNLRAMMVGDSDGLAHEAKVNAMWEGGERAQTS</sequence>
<gene>
    <name evidence="1" type="ORF">GCM10023318_29350</name>
</gene>
<organism evidence="1 2">
    <name type="scientific">Nocardia callitridis</name>
    <dbReference type="NCBI Taxonomy" id="648753"/>
    <lineage>
        <taxon>Bacteria</taxon>
        <taxon>Bacillati</taxon>
        <taxon>Actinomycetota</taxon>
        <taxon>Actinomycetes</taxon>
        <taxon>Mycobacteriales</taxon>
        <taxon>Nocardiaceae</taxon>
        <taxon>Nocardia</taxon>
    </lineage>
</organism>
<protein>
    <submittedName>
        <fullName evidence="1">Type II toxin-antitoxin system VapB family antitoxin</fullName>
    </submittedName>
</protein>
<evidence type="ECO:0000313" key="1">
    <source>
        <dbReference type="EMBL" id="GAA5054417.1"/>
    </source>
</evidence>
<dbReference type="Proteomes" id="UP001500603">
    <property type="component" value="Unassembled WGS sequence"/>
</dbReference>
<name>A0ABP9KCB5_9NOCA</name>
<dbReference type="Pfam" id="PF09957">
    <property type="entry name" value="VapB_antitoxin"/>
    <property type="match status" value="1"/>
</dbReference>
<keyword evidence="2" id="KW-1185">Reference proteome</keyword>